<evidence type="ECO:0000313" key="4">
    <source>
        <dbReference type="Proteomes" id="UP000577362"/>
    </source>
</evidence>
<evidence type="ECO:0000313" key="3">
    <source>
        <dbReference type="EMBL" id="MBB4017214.1"/>
    </source>
</evidence>
<keyword evidence="1" id="KW-0472">Membrane</keyword>
<keyword evidence="4" id="KW-1185">Reference proteome</keyword>
<dbReference type="Proteomes" id="UP000577362">
    <property type="component" value="Unassembled WGS sequence"/>
</dbReference>
<evidence type="ECO:0000256" key="1">
    <source>
        <dbReference type="SAM" id="Phobius"/>
    </source>
</evidence>
<feature type="transmembrane region" description="Helical" evidence="1">
    <location>
        <begin position="34"/>
        <end position="57"/>
    </location>
</feature>
<evidence type="ECO:0000259" key="2">
    <source>
        <dbReference type="Pfam" id="PF07811"/>
    </source>
</evidence>
<proteinExistence type="predicted"/>
<organism evidence="3 4">
    <name type="scientific">Chelatococcus caeni</name>
    <dbReference type="NCBI Taxonomy" id="1348468"/>
    <lineage>
        <taxon>Bacteria</taxon>
        <taxon>Pseudomonadati</taxon>
        <taxon>Pseudomonadota</taxon>
        <taxon>Alphaproteobacteria</taxon>
        <taxon>Hyphomicrobiales</taxon>
        <taxon>Chelatococcaceae</taxon>
        <taxon>Chelatococcus</taxon>
    </lineage>
</organism>
<accession>A0A840BW48</accession>
<dbReference type="Pfam" id="PF07811">
    <property type="entry name" value="TadE"/>
    <property type="match status" value="1"/>
</dbReference>
<sequence length="213" mass="22311">MSVAGKFLMVSSRWLAAGLGAFGRDRRGVAAVEFALVLPLMLVMYLGMAVTTIGISIDRKLTIASRALADLTAQRSRISDSEKDNIFAAAAAVMAPYSPAGAELALFSVYIDSKGAARVCWSDANRAGIAPAAGSVYTFPASAADLASNVSSSVIIGQVTYPYSTGLAGVFEMLGLFGNVFDNGVLRMSETTYMRPRSVAQVARDGQSTCKVS</sequence>
<dbReference type="RefSeq" id="WP_183316628.1">
    <property type="nucleotide sequence ID" value="NZ_JACIEN010000002.1"/>
</dbReference>
<dbReference type="AlphaFoldDB" id="A0A840BW48"/>
<feature type="domain" description="TadE-like" evidence="2">
    <location>
        <begin position="28"/>
        <end position="68"/>
    </location>
</feature>
<dbReference type="EMBL" id="JACIEN010000002">
    <property type="protein sequence ID" value="MBB4017214.1"/>
    <property type="molecule type" value="Genomic_DNA"/>
</dbReference>
<keyword evidence="1" id="KW-1133">Transmembrane helix</keyword>
<protein>
    <submittedName>
        <fullName evidence="3">Flp pilus assembly protein TadG</fullName>
    </submittedName>
</protein>
<gene>
    <name evidence="3" type="ORF">GGR16_002243</name>
</gene>
<keyword evidence="1" id="KW-0812">Transmembrane</keyword>
<comment type="caution">
    <text evidence="3">The sequence shown here is derived from an EMBL/GenBank/DDBJ whole genome shotgun (WGS) entry which is preliminary data.</text>
</comment>
<dbReference type="InterPro" id="IPR012495">
    <property type="entry name" value="TadE-like_dom"/>
</dbReference>
<reference evidence="3 4" key="1">
    <citation type="submission" date="2020-08" db="EMBL/GenBank/DDBJ databases">
        <title>Genomic Encyclopedia of Type Strains, Phase IV (KMG-IV): sequencing the most valuable type-strain genomes for metagenomic binning, comparative biology and taxonomic classification.</title>
        <authorList>
            <person name="Goeker M."/>
        </authorList>
    </citation>
    <scope>NUCLEOTIDE SEQUENCE [LARGE SCALE GENOMIC DNA]</scope>
    <source>
        <strain evidence="3 4">DSM 103737</strain>
    </source>
</reference>
<name>A0A840BW48_9HYPH</name>